<protein>
    <submittedName>
        <fullName evidence="2">Uncharacterized protein</fullName>
    </submittedName>
</protein>
<organism evidence="2 3">
    <name type="scientific">Ricinus communis</name>
    <name type="common">Castor bean</name>
    <dbReference type="NCBI Taxonomy" id="3988"/>
    <lineage>
        <taxon>Eukaryota</taxon>
        <taxon>Viridiplantae</taxon>
        <taxon>Streptophyta</taxon>
        <taxon>Embryophyta</taxon>
        <taxon>Tracheophyta</taxon>
        <taxon>Spermatophyta</taxon>
        <taxon>Magnoliopsida</taxon>
        <taxon>eudicotyledons</taxon>
        <taxon>Gunneridae</taxon>
        <taxon>Pentapetalae</taxon>
        <taxon>rosids</taxon>
        <taxon>fabids</taxon>
        <taxon>Malpighiales</taxon>
        <taxon>Euphorbiaceae</taxon>
        <taxon>Acalyphoideae</taxon>
        <taxon>Acalypheae</taxon>
        <taxon>Ricinus</taxon>
    </lineage>
</organism>
<dbReference type="InParanoid" id="B9RAI0"/>
<dbReference type="STRING" id="3988.B9RAI0"/>
<evidence type="ECO:0000256" key="1">
    <source>
        <dbReference type="SAM" id="MobiDB-lite"/>
    </source>
</evidence>
<dbReference type="Proteomes" id="UP000008311">
    <property type="component" value="Unassembled WGS sequence"/>
</dbReference>
<name>B9RAI0_RICCO</name>
<dbReference type="AlphaFoldDB" id="B9RAI0"/>
<dbReference type="OrthoDB" id="851052at2759"/>
<dbReference type="PANTHER" id="PTHR34280:SF17">
    <property type="entry name" value="PROTEIN WAVE"/>
    <property type="match status" value="1"/>
</dbReference>
<feature type="compositionally biased region" description="Low complexity" evidence="1">
    <location>
        <begin position="46"/>
        <end position="57"/>
    </location>
</feature>
<evidence type="ECO:0000313" key="3">
    <source>
        <dbReference type="Proteomes" id="UP000008311"/>
    </source>
</evidence>
<feature type="compositionally biased region" description="Basic and acidic residues" evidence="1">
    <location>
        <begin position="28"/>
        <end position="45"/>
    </location>
</feature>
<feature type="region of interest" description="Disordered" evidence="1">
    <location>
        <begin position="1"/>
        <end position="119"/>
    </location>
</feature>
<dbReference type="PANTHER" id="PTHR34280">
    <property type="entry name" value="OS01G0920100 PROTEIN"/>
    <property type="match status" value="1"/>
</dbReference>
<dbReference type="OMA" id="DECWSEE"/>
<proteinExistence type="predicted"/>
<feature type="compositionally biased region" description="Basic and acidic residues" evidence="1">
    <location>
        <begin position="1"/>
        <end position="11"/>
    </location>
</feature>
<feature type="compositionally biased region" description="Basic and acidic residues" evidence="1">
    <location>
        <begin position="104"/>
        <end position="119"/>
    </location>
</feature>
<sequence>MEDSVSVKKTPDSTISLHETDMDLMPSSEERPSDMETSHANDISDSKSSTSISVTNSHDFGGKNMMPEGSDTEDDFFSVKGEFSRSCSNASSRRDSFGSVFPSLKEEEGDWKGEKDPLEEKKNQCDQLFQDSLCESNQTDHNNNQRIRLLEFLEDECWNEEIARITATPTPSRAEEERLKSKEQHLSSKKGCSSMVLVRDDKIAKQYHSRKVGNKHCCFPSLGPRRTPKD</sequence>
<dbReference type="EMBL" id="EQ973773">
    <property type="protein sequence ID" value="EEF51807.1"/>
    <property type="molecule type" value="Genomic_DNA"/>
</dbReference>
<dbReference type="InterPro" id="IPR038947">
    <property type="entry name" value="At3g27210-like"/>
</dbReference>
<keyword evidence="3" id="KW-1185">Reference proteome</keyword>
<accession>B9RAI0</accession>
<gene>
    <name evidence="2" type="ORF">RCOM_1506600</name>
</gene>
<reference evidence="3" key="1">
    <citation type="journal article" date="2010" name="Nat. Biotechnol.">
        <title>Draft genome sequence of the oilseed species Ricinus communis.</title>
        <authorList>
            <person name="Chan A.P."/>
            <person name="Crabtree J."/>
            <person name="Zhao Q."/>
            <person name="Lorenzi H."/>
            <person name="Orvis J."/>
            <person name="Puiu D."/>
            <person name="Melake-Berhan A."/>
            <person name="Jones K.M."/>
            <person name="Redman J."/>
            <person name="Chen G."/>
            <person name="Cahoon E.B."/>
            <person name="Gedil M."/>
            <person name="Stanke M."/>
            <person name="Haas B.J."/>
            <person name="Wortman J.R."/>
            <person name="Fraser-Liggett C.M."/>
            <person name="Ravel J."/>
            <person name="Rabinowicz P.D."/>
        </authorList>
    </citation>
    <scope>NUCLEOTIDE SEQUENCE [LARGE SCALE GENOMIC DNA]</scope>
    <source>
        <strain evidence="3">cv. Hale</strain>
    </source>
</reference>
<evidence type="ECO:0000313" key="2">
    <source>
        <dbReference type="EMBL" id="EEF51807.1"/>
    </source>
</evidence>